<dbReference type="SUPFAM" id="SSF51556">
    <property type="entry name" value="Metallo-dependent hydrolases"/>
    <property type="match status" value="1"/>
</dbReference>
<dbReference type="PANTHER" id="PTHR46363:SF1">
    <property type="entry name" value="DEOXYRIBONUCLEASE TATDN2-RELATED"/>
    <property type="match status" value="1"/>
</dbReference>
<accession>A0A8B8BYF3</accession>
<comment type="similarity">
    <text evidence="1">Belongs to the metallo-dependent hydrolases superfamily. TatD-type hydrolase family.</text>
</comment>
<protein>
    <submittedName>
        <fullName evidence="4">Uncharacterized protein LOC111114337</fullName>
    </submittedName>
</protein>
<evidence type="ECO:0000256" key="1">
    <source>
        <dbReference type="ARBA" id="ARBA00009275"/>
    </source>
</evidence>
<sequence>MVVGRPHSWGVARVPVSRSYRGPSHASAVLQASDPRSHSGEVQHSQEDWESECEGSKAGPRLEVIDAHWHPTRMSVRLDLSSLATEIEDGPTPSGECVPETGWVTAVGFHPTQVAGVTESSVHALVDQCVEMGLAIGKVGLDYCRGTGWGHQRWVLGEIFRLVTPLTPVVLHLRGAPSDPLGREPMMDCHALLAQSRVPLWSPLYLHSFSGGPSQVDEWLATGKVVFFGISGLVHHFSKEQLQGVRRVPPARLLVETDSPHLRIGQGEMTPSQIGLTYRRVAEDCEWRSLRLWRE</sequence>
<dbReference type="OrthoDB" id="6156574at2759"/>
<dbReference type="Proteomes" id="UP000694844">
    <property type="component" value="Chromosome 9"/>
</dbReference>
<name>A0A8B8BYF3_CRAVI</name>
<evidence type="ECO:0000313" key="4">
    <source>
        <dbReference type="RefSeq" id="XP_022308335.1"/>
    </source>
</evidence>
<dbReference type="PANTHER" id="PTHR46363">
    <property type="entry name" value="DEOXYRIBONUCLEASE TATDN2-RELATED"/>
    <property type="match status" value="1"/>
</dbReference>
<dbReference type="GeneID" id="111114337"/>
<gene>
    <name evidence="4" type="primary">LOC111114337</name>
</gene>
<dbReference type="InterPro" id="IPR001130">
    <property type="entry name" value="TatD-like"/>
</dbReference>
<dbReference type="Gene3D" id="3.20.20.140">
    <property type="entry name" value="Metal-dependent hydrolases"/>
    <property type="match status" value="1"/>
</dbReference>
<reference evidence="4" key="1">
    <citation type="submission" date="2025-08" db="UniProtKB">
        <authorList>
            <consortium name="RefSeq"/>
        </authorList>
    </citation>
    <scope>IDENTIFICATION</scope>
    <source>
        <tissue evidence="4">Whole sample</tissue>
    </source>
</reference>
<dbReference type="AlphaFoldDB" id="A0A8B8BYF3"/>
<proteinExistence type="inferred from homology"/>
<dbReference type="RefSeq" id="XP_022308335.1">
    <property type="nucleotide sequence ID" value="XM_022452627.1"/>
</dbReference>
<dbReference type="KEGG" id="cvn:111114337"/>
<dbReference type="InterPro" id="IPR032466">
    <property type="entry name" value="Metal_Hydrolase"/>
</dbReference>
<feature type="compositionally biased region" description="Basic and acidic residues" evidence="2">
    <location>
        <begin position="35"/>
        <end position="47"/>
    </location>
</feature>
<organism evidence="3 4">
    <name type="scientific">Crassostrea virginica</name>
    <name type="common">Eastern oyster</name>
    <dbReference type="NCBI Taxonomy" id="6565"/>
    <lineage>
        <taxon>Eukaryota</taxon>
        <taxon>Metazoa</taxon>
        <taxon>Spiralia</taxon>
        <taxon>Lophotrochozoa</taxon>
        <taxon>Mollusca</taxon>
        <taxon>Bivalvia</taxon>
        <taxon>Autobranchia</taxon>
        <taxon>Pteriomorphia</taxon>
        <taxon>Ostreida</taxon>
        <taxon>Ostreoidea</taxon>
        <taxon>Ostreidae</taxon>
        <taxon>Crassostrea</taxon>
    </lineage>
</organism>
<evidence type="ECO:0000313" key="3">
    <source>
        <dbReference type="Proteomes" id="UP000694844"/>
    </source>
</evidence>
<keyword evidence="3" id="KW-1185">Reference proteome</keyword>
<dbReference type="GO" id="GO:0016788">
    <property type="term" value="F:hydrolase activity, acting on ester bonds"/>
    <property type="evidence" value="ECO:0007669"/>
    <property type="project" value="InterPro"/>
</dbReference>
<dbReference type="Pfam" id="PF01026">
    <property type="entry name" value="TatD_DNase"/>
    <property type="match status" value="1"/>
</dbReference>
<evidence type="ECO:0000256" key="2">
    <source>
        <dbReference type="SAM" id="MobiDB-lite"/>
    </source>
</evidence>
<feature type="region of interest" description="Disordered" evidence="2">
    <location>
        <begin position="22"/>
        <end position="57"/>
    </location>
</feature>